<organism evidence="8 9">
    <name type="scientific">Amycolatopsis acididurans</name>
    <dbReference type="NCBI Taxonomy" id="2724524"/>
    <lineage>
        <taxon>Bacteria</taxon>
        <taxon>Bacillati</taxon>
        <taxon>Actinomycetota</taxon>
        <taxon>Actinomycetes</taxon>
        <taxon>Pseudonocardiales</taxon>
        <taxon>Pseudonocardiaceae</taxon>
        <taxon>Amycolatopsis</taxon>
    </lineage>
</organism>
<reference evidence="8 9" key="1">
    <citation type="submission" date="2020-04" db="EMBL/GenBank/DDBJ databases">
        <title>Novel species.</title>
        <authorList>
            <person name="Teo W.F.A."/>
            <person name="Lipun K."/>
            <person name="Srisuk N."/>
            <person name="Duangmal K."/>
        </authorList>
    </citation>
    <scope>NUCLEOTIDE SEQUENCE [LARGE SCALE GENOMIC DNA]</scope>
    <source>
        <strain evidence="8 9">K13G38</strain>
    </source>
</reference>
<dbReference type="Gene3D" id="3.40.50.1220">
    <property type="entry name" value="TPP-binding domain"/>
    <property type="match status" value="1"/>
</dbReference>
<evidence type="ECO:0000256" key="4">
    <source>
        <dbReference type="RuleBase" id="RU362132"/>
    </source>
</evidence>
<dbReference type="RefSeq" id="WP_168519148.1">
    <property type="nucleotide sequence ID" value="NZ_JAAXLS010000020.1"/>
</dbReference>
<evidence type="ECO:0000313" key="8">
    <source>
        <dbReference type="EMBL" id="NKQ56106.1"/>
    </source>
</evidence>
<evidence type="ECO:0000256" key="2">
    <source>
        <dbReference type="ARBA" id="ARBA00007812"/>
    </source>
</evidence>
<accession>A0ABX1J8I6</accession>
<dbReference type="InterPro" id="IPR011766">
    <property type="entry name" value="TPP_enzyme_TPP-bd"/>
</dbReference>
<dbReference type="CDD" id="cd00568">
    <property type="entry name" value="TPP_enzymes"/>
    <property type="match status" value="1"/>
</dbReference>
<dbReference type="EMBL" id="JAAXLS010000020">
    <property type="protein sequence ID" value="NKQ56106.1"/>
    <property type="molecule type" value="Genomic_DNA"/>
</dbReference>
<evidence type="ECO:0000259" key="5">
    <source>
        <dbReference type="Pfam" id="PF00205"/>
    </source>
</evidence>
<evidence type="ECO:0000256" key="3">
    <source>
        <dbReference type="ARBA" id="ARBA00023052"/>
    </source>
</evidence>
<dbReference type="SUPFAM" id="SSF52467">
    <property type="entry name" value="DHS-like NAD/FAD-binding domain"/>
    <property type="match status" value="1"/>
</dbReference>
<evidence type="ECO:0000259" key="7">
    <source>
        <dbReference type="Pfam" id="PF02776"/>
    </source>
</evidence>
<feature type="domain" description="Thiamine pyrophosphate enzyme N-terminal TPP-binding" evidence="7">
    <location>
        <begin position="23"/>
        <end position="130"/>
    </location>
</feature>
<dbReference type="PANTHER" id="PTHR18968">
    <property type="entry name" value="THIAMINE PYROPHOSPHATE ENZYMES"/>
    <property type="match status" value="1"/>
</dbReference>
<feature type="domain" description="Thiamine pyrophosphate enzyme central" evidence="5">
    <location>
        <begin position="213"/>
        <end position="344"/>
    </location>
</feature>
<evidence type="ECO:0000259" key="6">
    <source>
        <dbReference type="Pfam" id="PF02775"/>
    </source>
</evidence>
<dbReference type="InterPro" id="IPR029035">
    <property type="entry name" value="DHS-like_NAD/FAD-binding_dom"/>
</dbReference>
<evidence type="ECO:0000256" key="1">
    <source>
        <dbReference type="ARBA" id="ARBA00001964"/>
    </source>
</evidence>
<dbReference type="InterPro" id="IPR045229">
    <property type="entry name" value="TPP_enz"/>
</dbReference>
<sequence>MAPGTSFDRREAIPIHKEVAGKMKVYHVLAEALLEQGATTVYALMTSDNMSLLGVLESKGVTIVRARSEYGAVCMADGHARQTGDVGVVAIGAGPSAAMTGTALVTAARRRSPLVVIAGDVAPTERDHLKRFPQHDFFELMAGHCLSQVSPGSVVRDTFEVFRRARSGAGPSVLNIPVNLLEAPIDFRDVERDSRYMTPAVAVAPPEPAAAAVDAAAHILSTARRPIILAGRAAAGAECRDLMMKIGDLVGALYGSSLQGQYLFDSPYDVGVVGTLGHATASRAMTEADCALVVGASLNSYTVAHGQFLASAKIIQVDIRPGAFGDTTPVDVAICSDAATGLNRILAALQDLGAGGRSEFRGDDMVKAIAEDFAQLRHYQPASGALDPRLVLDTVNRCLPRRRRIVVDAGHFAFFVVDHVRSGSPSERVWTGDFASIGLAVPVGLGVATAAGAETRTVVFVGDGGFAMSLVELDTAVRHRIPVAIVVIDDDAYGAEVRYLENRGESAHLARFDSPDFAAIARGYGCEARTVRTLEDLTSACDRIRDASGPLVIDVKVNPDVVNRQFRGRTASAASIE</sequence>
<keyword evidence="9" id="KW-1185">Reference proteome</keyword>
<comment type="caution">
    <text evidence="8">The sequence shown here is derived from an EMBL/GenBank/DDBJ whole genome shotgun (WGS) entry which is preliminary data.</text>
</comment>
<proteinExistence type="inferred from homology"/>
<gene>
    <name evidence="8" type="ORF">HFP15_24825</name>
</gene>
<dbReference type="InterPro" id="IPR012001">
    <property type="entry name" value="Thiamin_PyroP_enz_TPP-bd_dom"/>
</dbReference>
<dbReference type="Pfam" id="PF02776">
    <property type="entry name" value="TPP_enzyme_N"/>
    <property type="match status" value="1"/>
</dbReference>
<evidence type="ECO:0000313" key="9">
    <source>
        <dbReference type="Proteomes" id="UP000715441"/>
    </source>
</evidence>
<dbReference type="InterPro" id="IPR029061">
    <property type="entry name" value="THDP-binding"/>
</dbReference>
<dbReference type="Gene3D" id="3.40.50.970">
    <property type="match status" value="2"/>
</dbReference>
<protein>
    <submittedName>
        <fullName evidence="8">Thiamine pyrophosphate-binding protein</fullName>
    </submittedName>
</protein>
<dbReference type="Pfam" id="PF00205">
    <property type="entry name" value="TPP_enzyme_M"/>
    <property type="match status" value="1"/>
</dbReference>
<dbReference type="CDD" id="cd07035">
    <property type="entry name" value="TPP_PYR_POX_like"/>
    <property type="match status" value="1"/>
</dbReference>
<dbReference type="PANTHER" id="PTHR18968:SF166">
    <property type="entry name" value="2-HYDROXYACYL-COA LYASE 2"/>
    <property type="match status" value="1"/>
</dbReference>
<keyword evidence="3 4" id="KW-0786">Thiamine pyrophosphate</keyword>
<comment type="similarity">
    <text evidence="2 4">Belongs to the TPP enzyme family.</text>
</comment>
<name>A0ABX1J8I6_9PSEU</name>
<feature type="domain" description="Thiamine pyrophosphate enzyme TPP-binding" evidence="6">
    <location>
        <begin position="408"/>
        <end position="555"/>
    </location>
</feature>
<dbReference type="SUPFAM" id="SSF52518">
    <property type="entry name" value="Thiamin diphosphate-binding fold (THDP-binding)"/>
    <property type="match status" value="2"/>
</dbReference>
<dbReference type="InterPro" id="IPR012000">
    <property type="entry name" value="Thiamin_PyroP_enz_cen_dom"/>
</dbReference>
<dbReference type="Proteomes" id="UP000715441">
    <property type="component" value="Unassembled WGS sequence"/>
</dbReference>
<comment type="cofactor">
    <cofactor evidence="1">
        <name>thiamine diphosphate</name>
        <dbReference type="ChEBI" id="CHEBI:58937"/>
    </cofactor>
</comment>
<dbReference type="Pfam" id="PF02775">
    <property type="entry name" value="TPP_enzyme_C"/>
    <property type="match status" value="1"/>
</dbReference>